<sequence length="383" mass="41772">MSRQKKELKKGWTTGTCAQAASRAAAEYLLTGRKREQIKVWIPAGWSLELPVEECGPVRYDDRGNVNSVRCGIRKYSGDDPDITNGVVIYSTVSMEEGDHIIIDGGEGVGRVTKPGLDQPVGSAAINTVPRKMIEKEVREVRDISGYTGGLKVIIEIPGGQELAEKTFNPRIGIEGGLSVLGTSGIVEPMSEQALIDTIEVEIKVKLAAKREIILAAPGNYGLDFLEEKWQIQKEEAVKCSNYVGDTIDLAVKHGAKGLLFISHIGKFVKVAGGIMNTHSRYADCRMEILSAAALRAGLGEAAALSLLGCNTTEDALQMLDGEKREKIIEVLMQKIHTYLNMRSGGEIKTGAIVFSNTFGMLGMTEDALELIEEYKFHCQQRN</sequence>
<gene>
    <name evidence="5 6" type="primary">cbiD</name>
    <name evidence="6" type="ORF">Lac1_23630</name>
</gene>
<dbReference type="InterPro" id="IPR036074">
    <property type="entry name" value="CbiD_sf"/>
</dbReference>
<comment type="pathway">
    <text evidence="5">Cofactor biosynthesis; adenosylcobalamin biosynthesis; cob(II)yrinate a,c-diamide from sirohydrochlorin (anaerobic route): step 6/10.</text>
</comment>
<dbReference type="EC" id="2.1.1.195" evidence="5"/>
<dbReference type="InterPro" id="IPR002748">
    <property type="entry name" value="CbiD"/>
</dbReference>
<evidence type="ECO:0000256" key="4">
    <source>
        <dbReference type="ARBA" id="ARBA00022691"/>
    </source>
</evidence>
<comment type="function">
    <text evidence="5">Catalyzes the methylation of C-1 in cobalt-precorrin-5B to form cobalt-precorrin-6A.</text>
</comment>
<keyword evidence="7" id="KW-1185">Reference proteome</keyword>
<dbReference type="NCBIfam" id="TIGR00312">
    <property type="entry name" value="cbiD"/>
    <property type="match status" value="1"/>
</dbReference>
<evidence type="ECO:0000256" key="2">
    <source>
        <dbReference type="ARBA" id="ARBA00022603"/>
    </source>
</evidence>
<comment type="catalytic activity">
    <reaction evidence="5">
        <text>Co-precorrin-5B + S-adenosyl-L-methionine = Co-precorrin-6A + S-adenosyl-L-homocysteine</text>
        <dbReference type="Rhea" id="RHEA:26285"/>
        <dbReference type="ChEBI" id="CHEBI:57856"/>
        <dbReference type="ChEBI" id="CHEBI:59789"/>
        <dbReference type="ChEBI" id="CHEBI:60063"/>
        <dbReference type="ChEBI" id="CHEBI:60064"/>
        <dbReference type="EC" id="2.1.1.195"/>
    </reaction>
</comment>
<dbReference type="Gene3D" id="3.30.2110.10">
    <property type="entry name" value="CbiD-like"/>
    <property type="match status" value="1"/>
</dbReference>
<comment type="similarity">
    <text evidence="5">Belongs to the CbiD family.</text>
</comment>
<evidence type="ECO:0000256" key="5">
    <source>
        <dbReference type="HAMAP-Rule" id="MF_00787"/>
    </source>
</evidence>
<name>A0ABN6YYB9_9FIRM</name>
<proteinExistence type="inferred from homology"/>
<reference evidence="7" key="1">
    <citation type="journal article" date="2023" name="Int. J. Syst. Evol. Microbiol.">
        <title>Claveliimonas bilis gen. nov., sp. nov., deoxycholic acid-producing bacteria isolated from human faeces, and reclassification of Sellimonas monacensis Zenner et al. 2021 as Claveliimonas monacensis comb. nov.</title>
        <authorList>
            <person name="Hisatomi A."/>
            <person name="Kastawa N.W.E.P.G."/>
            <person name="Song I."/>
            <person name="Ohkuma M."/>
            <person name="Fukiya S."/>
            <person name="Sakamoto M."/>
        </authorList>
    </citation>
    <scope>NUCLEOTIDE SEQUENCE [LARGE SCALE GENOMIC DNA]</scope>
    <source>
        <strain evidence="7">12BBH14</strain>
    </source>
</reference>
<dbReference type="HAMAP" id="MF_00787">
    <property type="entry name" value="CbiD"/>
    <property type="match status" value="1"/>
</dbReference>
<accession>A0ABN6YYB9</accession>
<keyword evidence="3 5" id="KW-0808">Transferase</keyword>
<dbReference type="PIRSF" id="PIRSF026782">
    <property type="entry name" value="CbiD"/>
    <property type="match status" value="1"/>
</dbReference>
<protein>
    <recommendedName>
        <fullName evidence="5">Cobalt-precorrin-5B C(1)-methyltransferase</fullName>
        <ecNumber evidence="5">2.1.1.195</ecNumber>
    </recommendedName>
    <alternativeName>
        <fullName evidence="5">Cobalt-precorrin-6A synthase</fullName>
    </alternativeName>
</protein>
<dbReference type="Proteomes" id="UP001305815">
    <property type="component" value="Chromosome"/>
</dbReference>
<keyword evidence="2 5" id="KW-0489">Methyltransferase</keyword>
<dbReference type="RefSeq" id="WP_316265201.1">
    <property type="nucleotide sequence ID" value="NZ_AP027742.1"/>
</dbReference>
<dbReference type="SUPFAM" id="SSF111342">
    <property type="entry name" value="CbiD-like"/>
    <property type="match status" value="1"/>
</dbReference>
<evidence type="ECO:0000256" key="1">
    <source>
        <dbReference type="ARBA" id="ARBA00022573"/>
    </source>
</evidence>
<evidence type="ECO:0000256" key="3">
    <source>
        <dbReference type="ARBA" id="ARBA00022679"/>
    </source>
</evidence>
<dbReference type="Pfam" id="PF01888">
    <property type="entry name" value="CbiD"/>
    <property type="match status" value="1"/>
</dbReference>
<evidence type="ECO:0000313" key="6">
    <source>
        <dbReference type="EMBL" id="BDZ78180.1"/>
    </source>
</evidence>
<keyword evidence="4 5" id="KW-0949">S-adenosyl-L-methionine</keyword>
<dbReference type="EMBL" id="AP027742">
    <property type="protein sequence ID" value="BDZ78180.1"/>
    <property type="molecule type" value="Genomic_DNA"/>
</dbReference>
<dbReference type="PANTHER" id="PTHR35863">
    <property type="entry name" value="COBALT-PRECORRIN-5B C(1)-METHYLTRANSFERASE"/>
    <property type="match status" value="1"/>
</dbReference>
<evidence type="ECO:0000313" key="7">
    <source>
        <dbReference type="Proteomes" id="UP001305815"/>
    </source>
</evidence>
<keyword evidence="1 5" id="KW-0169">Cobalamin biosynthesis</keyword>
<organism evidence="6 7">
    <name type="scientific">Claveliimonas bilis</name>
    <dbReference type="NCBI Taxonomy" id="3028070"/>
    <lineage>
        <taxon>Bacteria</taxon>
        <taxon>Bacillati</taxon>
        <taxon>Bacillota</taxon>
        <taxon>Clostridia</taxon>
        <taxon>Lachnospirales</taxon>
        <taxon>Lachnospiraceae</taxon>
        <taxon>Claveliimonas</taxon>
    </lineage>
</organism>
<dbReference type="PANTHER" id="PTHR35863:SF1">
    <property type="entry name" value="COBALT-PRECORRIN-5B C(1)-METHYLTRANSFERASE"/>
    <property type="match status" value="1"/>
</dbReference>